<reference evidence="1 2" key="1">
    <citation type="journal article" date="2016" name="Genome Announc.">
        <title>Whole-Genome Sequence of Rummeliibacillus stabekisii Strain PP9 Isolated from Antarctic Soil.</title>
        <authorList>
            <person name="da Mota F.F."/>
            <person name="Vollu R.E."/>
            <person name="Jurelevicius D."/>
            <person name="Seldin L."/>
        </authorList>
    </citation>
    <scope>NUCLEOTIDE SEQUENCE [LARGE SCALE GENOMIC DNA]</scope>
    <source>
        <strain evidence="1 2">PP9</strain>
    </source>
</reference>
<keyword evidence="2" id="KW-1185">Reference proteome</keyword>
<dbReference type="Proteomes" id="UP000076021">
    <property type="component" value="Chromosome"/>
</dbReference>
<sequence>MTKKLVNERKQMAILTIEQLNPQDHLVRKLDAALDFSFIYPLVENLYSVEKFSIVCSKK</sequence>
<organism evidence="1 2">
    <name type="scientific">Rummeliibacillus stabekisii</name>
    <dbReference type="NCBI Taxonomy" id="241244"/>
    <lineage>
        <taxon>Bacteria</taxon>
        <taxon>Bacillati</taxon>
        <taxon>Bacillota</taxon>
        <taxon>Bacilli</taxon>
        <taxon>Bacillales</taxon>
        <taxon>Caryophanaceae</taxon>
        <taxon>Rummeliibacillus</taxon>
    </lineage>
</organism>
<evidence type="ECO:0008006" key="3">
    <source>
        <dbReference type="Google" id="ProtNLM"/>
    </source>
</evidence>
<dbReference type="AlphaFoldDB" id="A0A143HE97"/>
<evidence type="ECO:0000313" key="2">
    <source>
        <dbReference type="Proteomes" id="UP000076021"/>
    </source>
</evidence>
<gene>
    <name evidence="1" type="ORF">ATY39_11930</name>
</gene>
<reference evidence="2" key="2">
    <citation type="submission" date="2016-03" db="EMBL/GenBank/DDBJ databases">
        <authorList>
            <person name="Seldin L."/>
        </authorList>
    </citation>
    <scope>NUCLEOTIDE SEQUENCE [LARGE SCALE GENOMIC DNA]</scope>
    <source>
        <strain evidence="2">PP9</strain>
    </source>
</reference>
<evidence type="ECO:0000313" key="1">
    <source>
        <dbReference type="EMBL" id="AMX00069.1"/>
    </source>
</evidence>
<name>A0A143HE97_9BACL</name>
<accession>A0A143HE97</accession>
<dbReference type="KEGG" id="rst:ATY39_11930"/>
<dbReference type="STRING" id="241244.ATY39_11930"/>
<protein>
    <recommendedName>
        <fullName evidence="3">Transposase</fullName>
    </recommendedName>
</protein>
<dbReference type="EMBL" id="CP014806">
    <property type="protein sequence ID" value="AMX00069.1"/>
    <property type="molecule type" value="Genomic_DNA"/>
</dbReference>
<proteinExistence type="predicted"/>